<gene>
    <name evidence="1" type="ORF">K435DRAFT_777614</name>
</gene>
<evidence type="ECO:0000313" key="1">
    <source>
        <dbReference type="EMBL" id="THU98187.1"/>
    </source>
</evidence>
<dbReference type="EMBL" id="ML179141">
    <property type="protein sequence ID" value="THU98187.1"/>
    <property type="molecule type" value="Genomic_DNA"/>
</dbReference>
<accession>A0A4S8M7A1</accession>
<reference evidence="1 2" key="1">
    <citation type="journal article" date="2019" name="Nat. Ecol. Evol.">
        <title>Megaphylogeny resolves global patterns of mushroom evolution.</title>
        <authorList>
            <person name="Varga T."/>
            <person name="Krizsan K."/>
            <person name="Foldi C."/>
            <person name="Dima B."/>
            <person name="Sanchez-Garcia M."/>
            <person name="Sanchez-Ramirez S."/>
            <person name="Szollosi G.J."/>
            <person name="Szarkandi J.G."/>
            <person name="Papp V."/>
            <person name="Albert L."/>
            <person name="Andreopoulos W."/>
            <person name="Angelini C."/>
            <person name="Antonin V."/>
            <person name="Barry K.W."/>
            <person name="Bougher N.L."/>
            <person name="Buchanan P."/>
            <person name="Buyck B."/>
            <person name="Bense V."/>
            <person name="Catcheside P."/>
            <person name="Chovatia M."/>
            <person name="Cooper J."/>
            <person name="Damon W."/>
            <person name="Desjardin D."/>
            <person name="Finy P."/>
            <person name="Geml J."/>
            <person name="Haridas S."/>
            <person name="Hughes K."/>
            <person name="Justo A."/>
            <person name="Karasinski D."/>
            <person name="Kautmanova I."/>
            <person name="Kiss B."/>
            <person name="Kocsube S."/>
            <person name="Kotiranta H."/>
            <person name="LaButti K.M."/>
            <person name="Lechner B.E."/>
            <person name="Liimatainen K."/>
            <person name="Lipzen A."/>
            <person name="Lukacs Z."/>
            <person name="Mihaltcheva S."/>
            <person name="Morgado L.N."/>
            <person name="Niskanen T."/>
            <person name="Noordeloos M.E."/>
            <person name="Ohm R.A."/>
            <person name="Ortiz-Santana B."/>
            <person name="Ovrebo C."/>
            <person name="Racz N."/>
            <person name="Riley R."/>
            <person name="Savchenko A."/>
            <person name="Shiryaev A."/>
            <person name="Soop K."/>
            <person name="Spirin V."/>
            <person name="Szebenyi C."/>
            <person name="Tomsovsky M."/>
            <person name="Tulloss R.E."/>
            <person name="Uehling J."/>
            <person name="Grigoriev I.V."/>
            <person name="Vagvolgyi C."/>
            <person name="Papp T."/>
            <person name="Martin F.M."/>
            <person name="Miettinen O."/>
            <person name="Hibbett D.S."/>
            <person name="Nagy L.G."/>
        </authorList>
    </citation>
    <scope>NUCLEOTIDE SEQUENCE [LARGE SCALE GENOMIC DNA]</scope>
    <source>
        <strain evidence="1 2">CBS 962.96</strain>
    </source>
</reference>
<name>A0A4S8M7A1_DENBC</name>
<organism evidence="1 2">
    <name type="scientific">Dendrothele bispora (strain CBS 962.96)</name>
    <dbReference type="NCBI Taxonomy" id="1314807"/>
    <lineage>
        <taxon>Eukaryota</taxon>
        <taxon>Fungi</taxon>
        <taxon>Dikarya</taxon>
        <taxon>Basidiomycota</taxon>
        <taxon>Agaricomycotina</taxon>
        <taxon>Agaricomycetes</taxon>
        <taxon>Agaricomycetidae</taxon>
        <taxon>Agaricales</taxon>
        <taxon>Agaricales incertae sedis</taxon>
        <taxon>Dendrothele</taxon>
    </lineage>
</organism>
<protein>
    <submittedName>
        <fullName evidence="1">Uncharacterized protein</fullName>
    </submittedName>
</protein>
<evidence type="ECO:0000313" key="2">
    <source>
        <dbReference type="Proteomes" id="UP000297245"/>
    </source>
</evidence>
<proteinExistence type="predicted"/>
<dbReference type="Proteomes" id="UP000297245">
    <property type="component" value="Unassembled WGS sequence"/>
</dbReference>
<dbReference type="AlphaFoldDB" id="A0A4S8M7A1"/>
<sequence>MHSHFELFPRSHPPVSLVTSPNLPVIPSFSAFPALVSILTLGLVPTASITIPSPSLASSLSRNGLMRFRLFVGPMESTARE</sequence>
<keyword evidence="2" id="KW-1185">Reference proteome</keyword>